<evidence type="ECO:0000256" key="2">
    <source>
        <dbReference type="ARBA" id="ARBA00022692"/>
    </source>
</evidence>
<protein>
    <submittedName>
        <fullName evidence="8">RDD family protein</fullName>
    </submittedName>
</protein>
<feature type="transmembrane region" description="Helical" evidence="6">
    <location>
        <begin position="29"/>
        <end position="55"/>
    </location>
</feature>
<comment type="subcellular location">
    <subcellularLocation>
        <location evidence="1">Membrane</location>
        <topology evidence="1">Multi-pass membrane protein</topology>
    </subcellularLocation>
</comment>
<dbReference type="Pfam" id="PF06271">
    <property type="entry name" value="RDD"/>
    <property type="match status" value="1"/>
</dbReference>
<feature type="domain" description="RDD" evidence="7">
    <location>
        <begin position="30"/>
        <end position="156"/>
    </location>
</feature>
<dbReference type="PANTHER" id="PTHR38480">
    <property type="entry name" value="SLR0254 PROTEIN"/>
    <property type="match status" value="1"/>
</dbReference>
<keyword evidence="2 6" id="KW-0812">Transmembrane</keyword>
<evidence type="ECO:0000313" key="9">
    <source>
        <dbReference type="Proteomes" id="UP000662814"/>
    </source>
</evidence>
<keyword evidence="9" id="KW-1185">Reference proteome</keyword>
<feature type="transmembrane region" description="Helical" evidence="6">
    <location>
        <begin position="118"/>
        <end position="143"/>
    </location>
</feature>
<evidence type="ECO:0000256" key="3">
    <source>
        <dbReference type="ARBA" id="ARBA00022989"/>
    </source>
</evidence>
<evidence type="ECO:0000256" key="6">
    <source>
        <dbReference type="SAM" id="Phobius"/>
    </source>
</evidence>
<keyword evidence="4 6" id="KW-0472">Membrane</keyword>
<dbReference type="InterPro" id="IPR010432">
    <property type="entry name" value="RDD"/>
</dbReference>
<keyword evidence="3 6" id="KW-1133">Transmembrane helix</keyword>
<evidence type="ECO:0000313" key="8">
    <source>
        <dbReference type="EMBL" id="QPZ37312.1"/>
    </source>
</evidence>
<dbReference type="EMBL" id="CP061169">
    <property type="protein sequence ID" value="QPZ37312.1"/>
    <property type="molecule type" value="Genomic_DNA"/>
</dbReference>
<evidence type="ECO:0000256" key="5">
    <source>
        <dbReference type="SAM" id="MobiDB-lite"/>
    </source>
</evidence>
<proteinExistence type="predicted"/>
<gene>
    <name evidence="8" type="ORF">HCR76_10690</name>
</gene>
<reference evidence="8 9" key="1">
    <citation type="submission" date="2020-12" db="EMBL/GenBank/DDBJ databases">
        <title>Microbacterium sp. HY060.</title>
        <authorList>
            <person name="Zhou J."/>
        </authorList>
    </citation>
    <scope>NUCLEOTIDE SEQUENCE [LARGE SCALE GENOMIC DNA]</scope>
    <source>
        <strain evidence="8 9">HY60</strain>
    </source>
</reference>
<feature type="region of interest" description="Disordered" evidence="5">
    <location>
        <begin position="268"/>
        <end position="291"/>
    </location>
</feature>
<accession>A0ABX6YET8</accession>
<dbReference type="Proteomes" id="UP000662814">
    <property type="component" value="Chromosome"/>
</dbReference>
<name>A0ABX6YET8_9MICO</name>
<sequence length="291" mass="31344">MSAAVSFSREADEFVTGEAVALDVRSTSFLLRAAGSMIDVLVSLIVGGLLALLFVTMAAQTGMDPAAMQAFLISIIVVATIAVPTGVELLTHGRSLGRLTVGARIVRDDGGAIGFRHAFIRALVGFFEIYMTLGGGAALVGLLNSKAKRIGDMLAGTYSQHERVPRVRPAAYPLPPQLASWAQIADVARLPDRVARRIAQFLSQAPSMTPPSRARLSLELANDAAPFVSPVPSVDPMTFLYAVAALRRERSYRALMLERERLERLRPVLSGNPNGFPERQLPDSQPRPTQV</sequence>
<feature type="transmembrane region" description="Helical" evidence="6">
    <location>
        <begin position="67"/>
        <end position="87"/>
    </location>
</feature>
<dbReference type="PANTHER" id="PTHR38480:SF1">
    <property type="entry name" value="SLR0254 PROTEIN"/>
    <property type="match status" value="1"/>
</dbReference>
<evidence type="ECO:0000259" key="7">
    <source>
        <dbReference type="Pfam" id="PF06271"/>
    </source>
</evidence>
<dbReference type="RefSeq" id="WP_198248038.1">
    <property type="nucleotide sequence ID" value="NZ_CP061169.1"/>
</dbReference>
<evidence type="ECO:0000256" key="4">
    <source>
        <dbReference type="ARBA" id="ARBA00023136"/>
    </source>
</evidence>
<feature type="compositionally biased region" description="Polar residues" evidence="5">
    <location>
        <begin position="282"/>
        <end position="291"/>
    </location>
</feature>
<organism evidence="8 9">
    <name type="scientific">Paramicrobacterium chengjingii</name>
    <dbReference type="NCBI Taxonomy" id="2769067"/>
    <lineage>
        <taxon>Bacteria</taxon>
        <taxon>Bacillati</taxon>
        <taxon>Actinomycetota</taxon>
        <taxon>Actinomycetes</taxon>
        <taxon>Micrococcales</taxon>
        <taxon>Microbacteriaceae</taxon>
        <taxon>Paramicrobacterium</taxon>
    </lineage>
</organism>
<evidence type="ECO:0000256" key="1">
    <source>
        <dbReference type="ARBA" id="ARBA00004141"/>
    </source>
</evidence>